<keyword evidence="4 6" id="KW-1133">Transmembrane helix</keyword>
<evidence type="ECO:0000256" key="3">
    <source>
        <dbReference type="ARBA" id="ARBA00022692"/>
    </source>
</evidence>
<dbReference type="Proteomes" id="UP001165068">
    <property type="component" value="Unassembled WGS sequence"/>
</dbReference>
<gene>
    <name evidence="7" type="ORF">MIAR_04340</name>
</gene>
<sequence length="312" mass="33805">MRRVARGFFRTTAPDAAAGLTFYAVLALIPALVAAFSLIGMVGSRGDGVRAVLDVAKDVLAPAALVGIGRALEKVASLGGSGWVLVLSLLLALWSVARYVTALGRAINRIYGVPEGRVLWKAKPIHLLVTLAVFALVALAAVIAGLSRPLAESLGRALGAGEVALSVWAVARWPALVLVIVLVIAVLYYFAPNIAHAHFRLVSIGAAVAVLVFALASFGFEYYVAAVAHYDWIYGSFAGIIIFLVWLWIGNMALLLGALVDAELERLRELRAGRPAERELQVELRDTTRMERNAVNDLRDEREARRFRRSRR</sequence>
<keyword evidence="3 6" id="KW-0812">Transmembrane</keyword>
<comment type="caution">
    <text evidence="7">The sequence shown here is derived from an EMBL/GenBank/DDBJ whole genome shotgun (WGS) entry which is preliminary data.</text>
</comment>
<dbReference type="EMBL" id="BRZC01000002">
    <property type="protein sequence ID" value="GLC83846.1"/>
    <property type="molecule type" value="Genomic_DNA"/>
</dbReference>
<dbReference type="InterPro" id="IPR017039">
    <property type="entry name" value="Virul_fac_BrkB"/>
</dbReference>
<proteinExistence type="predicted"/>
<dbReference type="Pfam" id="PF03631">
    <property type="entry name" value="Virul_fac_BrkB"/>
    <property type="match status" value="1"/>
</dbReference>
<comment type="subcellular location">
    <subcellularLocation>
        <location evidence="1">Cell membrane</location>
        <topology evidence="1">Multi-pass membrane protein</topology>
    </subcellularLocation>
</comment>
<evidence type="ECO:0000256" key="4">
    <source>
        <dbReference type="ARBA" id="ARBA00022989"/>
    </source>
</evidence>
<feature type="transmembrane region" description="Helical" evidence="6">
    <location>
        <begin position="20"/>
        <end position="43"/>
    </location>
</feature>
<dbReference type="PIRSF" id="PIRSF035875">
    <property type="entry name" value="RNase_BN"/>
    <property type="match status" value="1"/>
</dbReference>
<dbReference type="NCBIfam" id="TIGR00765">
    <property type="entry name" value="yihY_not_rbn"/>
    <property type="match status" value="1"/>
</dbReference>
<feature type="transmembrane region" description="Helical" evidence="6">
    <location>
        <begin position="125"/>
        <end position="147"/>
    </location>
</feature>
<keyword evidence="8" id="KW-1185">Reference proteome</keyword>
<evidence type="ECO:0000256" key="6">
    <source>
        <dbReference type="SAM" id="Phobius"/>
    </source>
</evidence>
<feature type="transmembrane region" description="Helical" evidence="6">
    <location>
        <begin position="232"/>
        <end position="260"/>
    </location>
</feature>
<reference evidence="7" key="1">
    <citation type="submission" date="2022-08" db="EMBL/GenBank/DDBJ databases">
        <title>Draft genome sequence of Microbacterium arabinogalactanolyticum JCM 9171.</title>
        <authorList>
            <person name="Fujita K."/>
            <person name="Ishiwata A."/>
            <person name="Fushinobu S."/>
        </authorList>
    </citation>
    <scope>NUCLEOTIDE SEQUENCE</scope>
    <source>
        <strain evidence="7">JCM 9171</strain>
    </source>
</reference>
<accession>A0ABQ5NDU7</accession>
<organism evidence="7 8">
    <name type="scientific">Microbacterium arabinogalactanolyticum</name>
    <dbReference type="NCBI Taxonomy" id="69365"/>
    <lineage>
        <taxon>Bacteria</taxon>
        <taxon>Bacillati</taxon>
        <taxon>Actinomycetota</taxon>
        <taxon>Actinomycetes</taxon>
        <taxon>Micrococcales</taxon>
        <taxon>Microbacteriaceae</taxon>
        <taxon>Microbacterium</taxon>
    </lineage>
</organism>
<protein>
    <recommendedName>
        <fullName evidence="9">YihY/virulence factor BrkB family protein</fullName>
    </recommendedName>
</protein>
<evidence type="ECO:0000313" key="7">
    <source>
        <dbReference type="EMBL" id="GLC83846.1"/>
    </source>
</evidence>
<feature type="transmembrane region" description="Helical" evidence="6">
    <location>
        <begin position="82"/>
        <end position="104"/>
    </location>
</feature>
<evidence type="ECO:0000256" key="5">
    <source>
        <dbReference type="ARBA" id="ARBA00023136"/>
    </source>
</evidence>
<name>A0ABQ5NDU7_9MICO</name>
<dbReference type="PANTHER" id="PTHR30213:SF0">
    <property type="entry name" value="UPF0761 MEMBRANE PROTEIN YIHY"/>
    <property type="match status" value="1"/>
</dbReference>
<evidence type="ECO:0000313" key="8">
    <source>
        <dbReference type="Proteomes" id="UP001165068"/>
    </source>
</evidence>
<evidence type="ECO:0008006" key="9">
    <source>
        <dbReference type="Google" id="ProtNLM"/>
    </source>
</evidence>
<evidence type="ECO:0000256" key="1">
    <source>
        <dbReference type="ARBA" id="ARBA00004651"/>
    </source>
</evidence>
<dbReference type="PANTHER" id="PTHR30213">
    <property type="entry name" value="INNER MEMBRANE PROTEIN YHJD"/>
    <property type="match status" value="1"/>
</dbReference>
<evidence type="ECO:0000256" key="2">
    <source>
        <dbReference type="ARBA" id="ARBA00022475"/>
    </source>
</evidence>
<keyword evidence="5 6" id="KW-0472">Membrane</keyword>
<keyword evidence="2" id="KW-1003">Cell membrane</keyword>
<feature type="transmembrane region" description="Helical" evidence="6">
    <location>
        <begin position="167"/>
        <end position="189"/>
    </location>
</feature>
<feature type="transmembrane region" description="Helical" evidence="6">
    <location>
        <begin position="201"/>
        <end position="220"/>
    </location>
</feature>